<accession>A0ABS7ZFV3</accession>
<comment type="caution">
    <text evidence="2">The sequence shown here is derived from an EMBL/GenBank/DDBJ whole genome shotgun (WGS) entry which is preliminary data.</text>
</comment>
<name>A0ABS7ZFV3_9MICO</name>
<evidence type="ECO:0000313" key="3">
    <source>
        <dbReference type="Proteomes" id="UP001319870"/>
    </source>
</evidence>
<evidence type="ECO:0000313" key="2">
    <source>
        <dbReference type="EMBL" id="MCA5892729.1"/>
    </source>
</evidence>
<evidence type="ECO:0000259" key="1">
    <source>
        <dbReference type="Pfam" id="PF00535"/>
    </source>
</evidence>
<dbReference type="InterPro" id="IPR050834">
    <property type="entry name" value="Glycosyltransf_2"/>
</dbReference>
<proteinExistence type="predicted"/>
<organism evidence="2 3">
    <name type="scientific">Isoptericola luteus</name>
    <dbReference type="NCBI Taxonomy" id="2879484"/>
    <lineage>
        <taxon>Bacteria</taxon>
        <taxon>Bacillati</taxon>
        <taxon>Actinomycetota</taxon>
        <taxon>Actinomycetes</taxon>
        <taxon>Micrococcales</taxon>
        <taxon>Promicromonosporaceae</taxon>
        <taxon>Isoptericola</taxon>
    </lineage>
</organism>
<dbReference type="Proteomes" id="UP001319870">
    <property type="component" value="Unassembled WGS sequence"/>
</dbReference>
<dbReference type="PANTHER" id="PTHR43685:SF2">
    <property type="entry name" value="GLYCOSYLTRANSFERASE 2-LIKE DOMAIN-CONTAINING PROTEIN"/>
    <property type="match status" value="1"/>
</dbReference>
<dbReference type="InterPro" id="IPR001173">
    <property type="entry name" value="Glyco_trans_2-like"/>
</dbReference>
<dbReference type="CDD" id="cd00761">
    <property type="entry name" value="Glyco_tranf_GTA_type"/>
    <property type="match status" value="1"/>
</dbReference>
<dbReference type="Gene3D" id="3.90.550.10">
    <property type="entry name" value="Spore Coat Polysaccharide Biosynthesis Protein SpsA, Chain A"/>
    <property type="match status" value="1"/>
</dbReference>
<dbReference type="SUPFAM" id="SSF53448">
    <property type="entry name" value="Nucleotide-diphospho-sugar transferases"/>
    <property type="match status" value="1"/>
</dbReference>
<dbReference type="Pfam" id="PF00535">
    <property type="entry name" value="Glycos_transf_2"/>
    <property type="match status" value="1"/>
</dbReference>
<dbReference type="PANTHER" id="PTHR43685">
    <property type="entry name" value="GLYCOSYLTRANSFERASE"/>
    <property type="match status" value="1"/>
</dbReference>
<gene>
    <name evidence="2" type="ORF">LEP48_05095</name>
</gene>
<dbReference type="RefSeq" id="WP_225564506.1">
    <property type="nucleotide sequence ID" value="NZ_JAIXCQ010000003.1"/>
</dbReference>
<feature type="domain" description="Glycosyltransferase 2-like" evidence="1">
    <location>
        <begin position="224"/>
        <end position="331"/>
    </location>
</feature>
<dbReference type="EMBL" id="JAIXCQ010000003">
    <property type="protein sequence ID" value="MCA5892729.1"/>
    <property type="molecule type" value="Genomic_DNA"/>
</dbReference>
<keyword evidence="3" id="KW-1185">Reference proteome</keyword>
<reference evidence="2 3" key="1">
    <citation type="submission" date="2021-09" db="EMBL/GenBank/DDBJ databases">
        <title>Isoptericola luteus sp. nov., a novel bacterium isolated from Harbin, the capital city of Heilongjiang province.</title>
        <authorList>
            <person name="Li J."/>
        </authorList>
    </citation>
    <scope>NUCLEOTIDE SEQUENCE [LARGE SCALE GENOMIC DNA]</scope>
    <source>
        <strain evidence="2 3">NEAU-Y5</strain>
    </source>
</reference>
<dbReference type="InterPro" id="IPR029044">
    <property type="entry name" value="Nucleotide-diphossugar_trans"/>
</dbReference>
<protein>
    <submittedName>
        <fullName evidence="2">Glycosyltransferase family 2 protein</fullName>
    </submittedName>
</protein>
<sequence length="833" mass="91357">MSHPLDSTLRTDQDVVLTAARHFAQDVETGAARAATAALDMKSVSAREVIARMIDPHSDYATLVSGAADPTGSLISGPGGEPIGRLLTALARTVAHQRLLEDDLGDALKLFRDARRHMRVEDWERQDVITFAQTLWIGGGQEALKSDEELLAALPRETQKFLRIDLHGIERGVGSDSWLELLNNYLVDHGVTPIALGPATAAPTTFDRLRPGETSVAASGPLITVVMPAFRPGREIVTAVRSIVDQSWQDWELLVVDDASGPEFGAVFDEVEAMDQRVRVLRQPVNLGTYAARNRALDESSGEFITCQDIDDWSHPERLERQVRPLLEDPRLLRTLSRSMRCSDDLVFQYPGYPSSRSNASSHLFRRTVLDTVGRFDWVRKGGDTEFDWRLEAAFPGRRLQVREPLAFVRLQPESLSRGDFTPEWMHPARVEYRASVLHWHRQITAGTASPLIPPDVADRPLTAPRPFLPDRGASQRPVDIAFVADWTMNGAAHRAALDEMRLLARAGAHVGIVNVRSIFSEAPRRAELTIETRRALAAGTLTSVSLEESDHIPTIVVRQPEVLEFPPLRPVRLTTDQVLVVADSVPEEGVRDRRWTVSDVDRHAQAIFGGPVTWMAPGDETRRSMSRQIEADRLSDVPYPVVLDLDAWPSVGPRQLRGERAVVGWISGHDATSVPADETNLLRALPTDGSVDVRVLGGRAAVSRTLDSLPPHWLVYETGELSARAFAQQIDFMVGFPPSGPTSETLRTVSEGLAAGCVTVVDRSFEPYFGDAVIGCEPESAPAVVDALRADPAAFRAQSDRGMQWAADRFSSSGALLAAVLGTAKPARAVPA</sequence>